<dbReference type="Pfam" id="PF04935">
    <property type="entry name" value="SURF6"/>
    <property type="match status" value="1"/>
</dbReference>
<protein>
    <recommendedName>
        <fullName evidence="5">Ribosomal RNA-processing protein 14/surfeit locus protein 6 C-terminal domain-containing protein</fullName>
    </recommendedName>
</protein>
<evidence type="ECO:0000259" key="5">
    <source>
        <dbReference type="Pfam" id="PF04935"/>
    </source>
</evidence>
<keyword evidence="3" id="KW-0539">Nucleus</keyword>
<proteinExistence type="inferred from homology"/>
<evidence type="ECO:0000256" key="4">
    <source>
        <dbReference type="SAM" id="MobiDB-lite"/>
    </source>
</evidence>
<accession>A0AAD5MHV4</accession>
<feature type="compositionally biased region" description="Basic and acidic residues" evidence="4">
    <location>
        <begin position="296"/>
        <end position="318"/>
    </location>
</feature>
<comment type="subcellular location">
    <subcellularLocation>
        <location evidence="1">Nucleus</location>
    </subcellularLocation>
</comment>
<evidence type="ECO:0000256" key="3">
    <source>
        <dbReference type="ARBA" id="ARBA00023242"/>
    </source>
</evidence>
<evidence type="ECO:0000256" key="1">
    <source>
        <dbReference type="ARBA" id="ARBA00004123"/>
    </source>
</evidence>
<name>A0AAD5MHV4_PARTN</name>
<gene>
    <name evidence="6" type="ORF">KIN20_003145</name>
</gene>
<comment type="caution">
    <text evidence="6">The sequence shown here is derived from an EMBL/GenBank/DDBJ whole genome shotgun (WGS) entry which is preliminary data.</text>
</comment>
<dbReference type="GO" id="GO:0005730">
    <property type="term" value="C:nucleolus"/>
    <property type="evidence" value="ECO:0007669"/>
    <property type="project" value="TreeGrafter"/>
</dbReference>
<dbReference type="InterPro" id="IPR007019">
    <property type="entry name" value="SURF6"/>
</dbReference>
<feature type="compositionally biased region" description="Basic residues" evidence="4">
    <location>
        <begin position="319"/>
        <end position="333"/>
    </location>
</feature>
<feature type="domain" description="Ribosomal RNA-processing protein 14/surfeit locus protein 6 C-terminal" evidence="5">
    <location>
        <begin position="141"/>
        <end position="323"/>
    </location>
</feature>
<keyword evidence="7" id="KW-1185">Reference proteome</keyword>
<feature type="region of interest" description="Disordered" evidence="4">
    <location>
        <begin position="1"/>
        <end position="106"/>
    </location>
</feature>
<evidence type="ECO:0000313" key="6">
    <source>
        <dbReference type="EMBL" id="KAJ1347956.1"/>
    </source>
</evidence>
<evidence type="ECO:0000256" key="2">
    <source>
        <dbReference type="ARBA" id="ARBA00005904"/>
    </source>
</evidence>
<dbReference type="GO" id="GO:0042273">
    <property type="term" value="P:ribosomal large subunit biogenesis"/>
    <property type="evidence" value="ECO:0007669"/>
    <property type="project" value="TreeGrafter"/>
</dbReference>
<dbReference type="GO" id="GO:0042274">
    <property type="term" value="P:ribosomal small subunit biogenesis"/>
    <property type="evidence" value="ECO:0007669"/>
    <property type="project" value="TreeGrafter"/>
</dbReference>
<dbReference type="InterPro" id="IPR029190">
    <property type="entry name" value="Rrp14/SURF6_C"/>
</dbReference>
<dbReference type="GO" id="GO:0003723">
    <property type="term" value="F:RNA binding"/>
    <property type="evidence" value="ECO:0007669"/>
    <property type="project" value="TreeGrafter"/>
</dbReference>
<feature type="compositionally biased region" description="Low complexity" evidence="4">
    <location>
        <begin position="56"/>
        <end position="70"/>
    </location>
</feature>
<feature type="region of interest" description="Disordered" evidence="4">
    <location>
        <begin position="272"/>
        <end position="333"/>
    </location>
</feature>
<dbReference type="PANTHER" id="PTHR14369">
    <property type="entry name" value="SURFEIT LOCUS PROTEIN 6"/>
    <property type="match status" value="1"/>
</dbReference>
<evidence type="ECO:0000313" key="7">
    <source>
        <dbReference type="Proteomes" id="UP001196413"/>
    </source>
</evidence>
<dbReference type="EMBL" id="JAHQIW010000412">
    <property type="protein sequence ID" value="KAJ1347956.1"/>
    <property type="molecule type" value="Genomic_DNA"/>
</dbReference>
<dbReference type="AlphaFoldDB" id="A0AAD5MHV4"/>
<dbReference type="Proteomes" id="UP001196413">
    <property type="component" value="Unassembled WGS sequence"/>
</dbReference>
<sequence>MERKAELEEKEEETTKSSVKNNFRLHFDVEMDDDESRASLPKTFEKSHKHGPSFTANNGAGSGACSSSDAIVGRNEDVSKMKRKKHYEDDSSEVQPKRKKFDANEREYEKKDVSLNIFKQREVAMGKLQEKLRALKASRQGKSGVIKDSSSVAKLEEKRKLKRRISKMKMKQRRAKERQLDADGEKNTKEFDFVVKENLKKKRLTTSEKKQKFTGKDYKSLIKKVEQREEKLEKLREREPEKSFEVEDTIRWNRVLNKAQGSKVKDNMQLLQKGLKRKEKLKKKKKENWSNRKAALIREKEKKQEKRKENIQKRIDDKKRRKVKILKKKGRLL</sequence>
<reference evidence="6" key="1">
    <citation type="submission" date="2021-06" db="EMBL/GenBank/DDBJ databases">
        <title>Parelaphostrongylus tenuis whole genome reference sequence.</title>
        <authorList>
            <person name="Garwood T.J."/>
            <person name="Larsen P.A."/>
            <person name="Fountain-Jones N.M."/>
            <person name="Garbe J.R."/>
            <person name="Macchietto M.G."/>
            <person name="Kania S.A."/>
            <person name="Gerhold R.W."/>
            <person name="Richards J.E."/>
            <person name="Wolf T.M."/>
        </authorList>
    </citation>
    <scope>NUCLEOTIDE SEQUENCE</scope>
    <source>
        <strain evidence="6">MNPRO001-30</strain>
        <tissue evidence="6">Meninges</tissue>
    </source>
</reference>
<dbReference type="GO" id="GO:0003677">
    <property type="term" value="F:DNA binding"/>
    <property type="evidence" value="ECO:0007669"/>
    <property type="project" value="TreeGrafter"/>
</dbReference>
<organism evidence="6 7">
    <name type="scientific">Parelaphostrongylus tenuis</name>
    <name type="common">Meningeal worm</name>
    <dbReference type="NCBI Taxonomy" id="148309"/>
    <lineage>
        <taxon>Eukaryota</taxon>
        <taxon>Metazoa</taxon>
        <taxon>Ecdysozoa</taxon>
        <taxon>Nematoda</taxon>
        <taxon>Chromadorea</taxon>
        <taxon>Rhabditida</taxon>
        <taxon>Rhabditina</taxon>
        <taxon>Rhabditomorpha</taxon>
        <taxon>Strongyloidea</taxon>
        <taxon>Metastrongylidae</taxon>
        <taxon>Parelaphostrongylus</taxon>
    </lineage>
</organism>
<dbReference type="PANTHER" id="PTHR14369:SF0">
    <property type="entry name" value="SURFEIT LOCUS PROTEIN 6"/>
    <property type="match status" value="1"/>
</dbReference>
<feature type="compositionally biased region" description="Basic residues" evidence="4">
    <location>
        <begin position="274"/>
        <end position="286"/>
    </location>
</feature>
<comment type="similarity">
    <text evidence="2">Belongs to the SURF6 family.</text>
</comment>